<feature type="non-terminal residue" evidence="1">
    <location>
        <position position="62"/>
    </location>
</feature>
<reference evidence="1" key="1">
    <citation type="submission" date="2014-12" db="EMBL/GenBank/DDBJ databases">
        <title>Insight into the proteome of Arion vulgaris.</title>
        <authorList>
            <person name="Aradska J."/>
            <person name="Bulat T."/>
            <person name="Smidak R."/>
            <person name="Sarate P."/>
            <person name="Gangsoo J."/>
            <person name="Sialana F."/>
            <person name="Bilban M."/>
            <person name="Lubec G."/>
        </authorList>
    </citation>
    <scope>NUCLEOTIDE SEQUENCE</scope>
    <source>
        <tissue evidence="1">Skin</tissue>
    </source>
</reference>
<protein>
    <recommendedName>
        <fullName evidence="2">Reverse transcriptase domain-containing protein</fullName>
    </recommendedName>
</protein>
<evidence type="ECO:0008006" key="2">
    <source>
        <dbReference type="Google" id="ProtNLM"/>
    </source>
</evidence>
<dbReference type="EMBL" id="HACG01039957">
    <property type="protein sequence ID" value="CEK86822.1"/>
    <property type="molecule type" value="Transcribed_RNA"/>
</dbReference>
<dbReference type="AlphaFoldDB" id="A0A0B7B1S3"/>
<sequence length="62" mass="7112">MKLISVSLVLFSEKVFDSVHHPKLWKILNEYGFPMKFINIFNICTQINSAALDMRDHTADGS</sequence>
<gene>
    <name evidence="1" type="primary">ORF155844</name>
</gene>
<accession>A0A0B7B1S3</accession>
<evidence type="ECO:0000313" key="1">
    <source>
        <dbReference type="EMBL" id="CEK86822.1"/>
    </source>
</evidence>
<proteinExistence type="predicted"/>
<organism evidence="1">
    <name type="scientific">Arion vulgaris</name>
    <dbReference type="NCBI Taxonomy" id="1028688"/>
    <lineage>
        <taxon>Eukaryota</taxon>
        <taxon>Metazoa</taxon>
        <taxon>Spiralia</taxon>
        <taxon>Lophotrochozoa</taxon>
        <taxon>Mollusca</taxon>
        <taxon>Gastropoda</taxon>
        <taxon>Heterobranchia</taxon>
        <taxon>Euthyneura</taxon>
        <taxon>Panpulmonata</taxon>
        <taxon>Eupulmonata</taxon>
        <taxon>Stylommatophora</taxon>
        <taxon>Helicina</taxon>
        <taxon>Arionoidea</taxon>
        <taxon>Arionidae</taxon>
        <taxon>Arion</taxon>
    </lineage>
</organism>
<name>A0A0B7B1S3_9EUPU</name>